<comment type="caution">
    <text evidence="3">The sequence shown here is derived from an EMBL/GenBank/DDBJ whole genome shotgun (WGS) entry which is preliminary data.</text>
</comment>
<dbReference type="Pfam" id="PF00583">
    <property type="entry name" value="Acetyltransf_1"/>
    <property type="match status" value="1"/>
</dbReference>
<dbReference type="PANTHER" id="PTHR13947">
    <property type="entry name" value="GNAT FAMILY N-ACETYLTRANSFERASE"/>
    <property type="match status" value="1"/>
</dbReference>
<gene>
    <name evidence="3" type="ORF">ACFQGP_09875</name>
</gene>
<keyword evidence="4" id="KW-1185">Reference proteome</keyword>
<organism evidence="3 4">
    <name type="scientific">Loigolactobacillus jiayinensis</name>
    <dbReference type="NCBI Taxonomy" id="2486016"/>
    <lineage>
        <taxon>Bacteria</taxon>
        <taxon>Bacillati</taxon>
        <taxon>Bacillota</taxon>
        <taxon>Bacilli</taxon>
        <taxon>Lactobacillales</taxon>
        <taxon>Lactobacillaceae</taxon>
        <taxon>Loigolactobacillus</taxon>
    </lineage>
</organism>
<evidence type="ECO:0000313" key="4">
    <source>
        <dbReference type="Proteomes" id="UP001596289"/>
    </source>
</evidence>
<sequence>MQLRKITPADNLQVKAIIQQALAAYHLNLPGTAYFDPQLDHLAEYYAQLPNSEYWVLVTATGKIAGGAGIGMFNADKKIAELQKLYIAPEFRGQGLAHQLMRQTLDFAQQYYTQLYLETFSILEPANQLYHKYNFQRLAAPLVGSEHSACDVWYLRQL</sequence>
<feature type="domain" description="N-acetyltransferase" evidence="2">
    <location>
        <begin position="1"/>
        <end position="158"/>
    </location>
</feature>
<dbReference type="CDD" id="cd04301">
    <property type="entry name" value="NAT_SF"/>
    <property type="match status" value="1"/>
</dbReference>
<dbReference type="GO" id="GO:0016746">
    <property type="term" value="F:acyltransferase activity"/>
    <property type="evidence" value="ECO:0007669"/>
    <property type="project" value="UniProtKB-KW"/>
</dbReference>
<proteinExistence type="predicted"/>
<dbReference type="EMBL" id="JBHSSL010000055">
    <property type="protein sequence ID" value="MFC6170884.1"/>
    <property type="molecule type" value="Genomic_DNA"/>
</dbReference>
<protein>
    <submittedName>
        <fullName evidence="3">GNAT family N-acetyltransferase</fullName>
        <ecNumber evidence="3">2.3.-.-</ecNumber>
    </submittedName>
</protein>
<dbReference type="InterPro" id="IPR000182">
    <property type="entry name" value="GNAT_dom"/>
</dbReference>
<keyword evidence="1 3" id="KW-0808">Transferase</keyword>
<dbReference type="Gene3D" id="3.40.630.30">
    <property type="match status" value="1"/>
</dbReference>
<dbReference type="EC" id="2.3.-.-" evidence="3"/>
<keyword evidence="3" id="KW-0012">Acyltransferase</keyword>
<dbReference type="PROSITE" id="PS51186">
    <property type="entry name" value="GNAT"/>
    <property type="match status" value="1"/>
</dbReference>
<accession>A0ABW1RGW8</accession>
<dbReference type="PANTHER" id="PTHR13947:SF37">
    <property type="entry name" value="LD18367P"/>
    <property type="match status" value="1"/>
</dbReference>
<evidence type="ECO:0000259" key="2">
    <source>
        <dbReference type="PROSITE" id="PS51186"/>
    </source>
</evidence>
<dbReference type="RefSeq" id="WP_125552646.1">
    <property type="nucleotide sequence ID" value="NZ_JBHSSL010000055.1"/>
</dbReference>
<dbReference type="Proteomes" id="UP001596289">
    <property type="component" value="Unassembled WGS sequence"/>
</dbReference>
<dbReference type="InterPro" id="IPR050769">
    <property type="entry name" value="NAT_camello-type"/>
</dbReference>
<evidence type="ECO:0000313" key="3">
    <source>
        <dbReference type="EMBL" id="MFC6170884.1"/>
    </source>
</evidence>
<reference evidence="4" key="1">
    <citation type="journal article" date="2019" name="Int. J. Syst. Evol. Microbiol.">
        <title>The Global Catalogue of Microorganisms (GCM) 10K type strain sequencing project: providing services to taxonomists for standard genome sequencing and annotation.</title>
        <authorList>
            <consortium name="The Broad Institute Genomics Platform"/>
            <consortium name="The Broad Institute Genome Sequencing Center for Infectious Disease"/>
            <person name="Wu L."/>
            <person name="Ma J."/>
        </authorList>
    </citation>
    <scope>NUCLEOTIDE SEQUENCE [LARGE SCALE GENOMIC DNA]</scope>
    <source>
        <strain evidence="4">CCM 8904</strain>
    </source>
</reference>
<dbReference type="SUPFAM" id="SSF55729">
    <property type="entry name" value="Acyl-CoA N-acyltransferases (Nat)"/>
    <property type="match status" value="1"/>
</dbReference>
<evidence type="ECO:0000256" key="1">
    <source>
        <dbReference type="ARBA" id="ARBA00022679"/>
    </source>
</evidence>
<name>A0ABW1RGW8_9LACO</name>
<dbReference type="InterPro" id="IPR016181">
    <property type="entry name" value="Acyl_CoA_acyltransferase"/>
</dbReference>